<dbReference type="EMBL" id="OB675841">
    <property type="protein sequence ID" value="CAD7235975.1"/>
    <property type="molecule type" value="Genomic_DNA"/>
</dbReference>
<reference evidence="1" key="1">
    <citation type="submission" date="2020-11" db="EMBL/GenBank/DDBJ databases">
        <authorList>
            <person name="Tran Van P."/>
        </authorList>
    </citation>
    <scope>NUCLEOTIDE SEQUENCE</scope>
</reference>
<sequence>MRGLNQPRRKRIPETTAIHSNRSAGDLGVASPSTLIPESHGGKGQLGDFLLTFSQQGRSGMERLLMEPSNNWALLLGGVYLPRRSLPTEGSQEVKKGDNNGRLLNVR</sequence>
<gene>
    <name evidence="1" type="ORF">CTOB1V02_LOCUS13790</name>
</gene>
<dbReference type="AlphaFoldDB" id="A0A7R8WQ19"/>
<protein>
    <submittedName>
        <fullName evidence="1">Uncharacterized protein</fullName>
    </submittedName>
</protein>
<accession>A0A7R8WQ19</accession>
<proteinExistence type="predicted"/>
<evidence type="ECO:0000313" key="1">
    <source>
        <dbReference type="EMBL" id="CAD7235975.1"/>
    </source>
</evidence>
<name>A0A7R8WQ19_9CRUS</name>
<organism evidence="1">
    <name type="scientific">Cyprideis torosa</name>
    <dbReference type="NCBI Taxonomy" id="163714"/>
    <lineage>
        <taxon>Eukaryota</taxon>
        <taxon>Metazoa</taxon>
        <taxon>Ecdysozoa</taxon>
        <taxon>Arthropoda</taxon>
        <taxon>Crustacea</taxon>
        <taxon>Oligostraca</taxon>
        <taxon>Ostracoda</taxon>
        <taxon>Podocopa</taxon>
        <taxon>Podocopida</taxon>
        <taxon>Cytherocopina</taxon>
        <taxon>Cytheroidea</taxon>
        <taxon>Cytherideidae</taxon>
        <taxon>Cyprideis</taxon>
    </lineage>
</organism>